<dbReference type="EMBL" id="VIFY01000019">
    <property type="protein sequence ID" value="TQB75519.1"/>
    <property type="molecule type" value="Genomic_DNA"/>
</dbReference>
<dbReference type="SUPFAM" id="SSF56801">
    <property type="entry name" value="Acetyl-CoA synthetase-like"/>
    <property type="match status" value="1"/>
</dbReference>
<comment type="similarity">
    <text evidence="1">Belongs to the ATP-dependent AMP-binding enzyme family.</text>
</comment>
<comment type="caution">
    <text evidence="6">The sequence shown here is derived from an EMBL/GenBank/DDBJ whole genome shotgun (WGS) entry which is preliminary data.</text>
</comment>
<dbReference type="GO" id="GO:0016405">
    <property type="term" value="F:CoA-ligase activity"/>
    <property type="evidence" value="ECO:0007669"/>
    <property type="project" value="TreeGrafter"/>
</dbReference>
<dbReference type="PROSITE" id="PS00455">
    <property type="entry name" value="AMP_BINDING"/>
    <property type="match status" value="1"/>
</dbReference>
<dbReference type="PANTHER" id="PTHR24096:SF149">
    <property type="entry name" value="AMP-BINDING DOMAIN-CONTAINING PROTEIN-RELATED"/>
    <property type="match status" value="1"/>
</dbReference>
<sequence length="559" mass="61625">MPVYLPENDYDLPNIDLLTLLFESHIVQGDEQSILHAEAADPSNALTKAQTRQLTRHVAYILRHHFGIGSQGAGKDVVIAVSHGQILLPVLFYGVVAASGVWSAASPTATSGELERQIRQGGSNLVITGPSTKDVTIKAAQDAGVPLDRILVLRSMGHERVLENVKTGHNYLEGLKDTDVLDWERITDPKQLKESLVCLLYSSGTTGLPKGVCVSHLNLVSEGLIPYFMDQEYLARRREKEPDYFQYRTLAHLPTAHIAGCQGYFVNGAIAGGTTYWMKKFDFPKFLEYNEKLGITFLFTVPPILLLITLSPLVKDQFKTMERTYTGAAPMGADLQMKAQKKLGCVVNQTWGLSETTGSATILPWGVEDTTGSVSRVLPNTRLRIVDDDGKDVEEGKEGEFLVKGPVVTTGYFKNPQATKEAFTDDGWFKTGDIGLRKNGLFYIVDRKKELIKYKGLQVAPAELEALLVSHPLIMDAAVIGVKAPDGSGNEVPRAYIVTDKHSISEKDVKEFVKSKLAPHKQLRGGVVYVEAVPKSPSGKILRRELRKLAKKEDRKSKL</sequence>
<feature type="domain" description="AMP-binding enzyme C-terminal" evidence="5">
    <location>
        <begin position="463"/>
        <end position="540"/>
    </location>
</feature>
<proteinExistence type="inferred from homology"/>
<dbReference type="Pfam" id="PF13193">
    <property type="entry name" value="AMP-binding_C"/>
    <property type="match status" value="1"/>
</dbReference>
<reference evidence="6 7" key="1">
    <citation type="submission" date="2019-06" db="EMBL/GenBank/DDBJ databases">
        <title>Wine fermentation using esterase from Monascus purpureus.</title>
        <authorList>
            <person name="Geng C."/>
            <person name="Zhang Y."/>
        </authorList>
    </citation>
    <scope>NUCLEOTIDE SEQUENCE [LARGE SCALE GENOMIC DNA]</scope>
    <source>
        <strain evidence="6">HQ1</strain>
    </source>
</reference>
<dbReference type="STRING" id="5098.A0A507R3P9"/>
<evidence type="ECO:0000256" key="2">
    <source>
        <dbReference type="ARBA" id="ARBA00022598"/>
    </source>
</evidence>
<accession>A0A507R3P9</accession>
<dbReference type="PANTHER" id="PTHR24096">
    <property type="entry name" value="LONG-CHAIN-FATTY-ACID--COA LIGASE"/>
    <property type="match status" value="1"/>
</dbReference>
<evidence type="ECO:0008006" key="8">
    <source>
        <dbReference type="Google" id="ProtNLM"/>
    </source>
</evidence>
<protein>
    <recommendedName>
        <fullName evidence="8">NRPS-like protein biosynthetic cluster</fullName>
    </recommendedName>
</protein>
<keyword evidence="2" id="KW-0436">Ligase</keyword>
<dbReference type="InterPro" id="IPR000873">
    <property type="entry name" value="AMP-dep_synth/lig_dom"/>
</dbReference>
<keyword evidence="3" id="KW-0812">Transmembrane</keyword>
<dbReference type="FunFam" id="3.30.300.30:FF:000007">
    <property type="entry name" value="4-coumarate--CoA ligase 2"/>
    <property type="match status" value="1"/>
</dbReference>
<dbReference type="InterPro" id="IPR042099">
    <property type="entry name" value="ANL_N_sf"/>
</dbReference>
<evidence type="ECO:0000259" key="5">
    <source>
        <dbReference type="Pfam" id="PF13193"/>
    </source>
</evidence>
<keyword evidence="3" id="KW-1133">Transmembrane helix</keyword>
<feature type="domain" description="AMP-dependent synthetase/ligase" evidence="4">
    <location>
        <begin position="41"/>
        <end position="413"/>
    </location>
</feature>
<dbReference type="InterPro" id="IPR020845">
    <property type="entry name" value="AMP-binding_CS"/>
</dbReference>
<evidence type="ECO:0000256" key="1">
    <source>
        <dbReference type="ARBA" id="ARBA00006432"/>
    </source>
</evidence>
<keyword evidence="3" id="KW-0472">Membrane</keyword>
<dbReference type="InterPro" id="IPR045851">
    <property type="entry name" value="AMP-bd_C_sf"/>
</dbReference>
<dbReference type="Gene3D" id="3.40.50.12780">
    <property type="entry name" value="N-terminal domain of ligase-like"/>
    <property type="match status" value="1"/>
</dbReference>
<feature type="transmembrane region" description="Helical" evidence="3">
    <location>
        <begin position="293"/>
        <end position="314"/>
    </location>
</feature>
<dbReference type="AlphaFoldDB" id="A0A507R3P9"/>
<evidence type="ECO:0000313" key="6">
    <source>
        <dbReference type="EMBL" id="TQB75519.1"/>
    </source>
</evidence>
<evidence type="ECO:0000256" key="3">
    <source>
        <dbReference type="SAM" id="Phobius"/>
    </source>
</evidence>
<evidence type="ECO:0000313" key="7">
    <source>
        <dbReference type="Proteomes" id="UP000319663"/>
    </source>
</evidence>
<keyword evidence="7" id="KW-1185">Reference proteome</keyword>
<evidence type="ECO:0000259" key="4">
    <source>
        <dbReference type="Pfam" id="PF00501"/>
    </source>
</evidence>
<dbReference type="Gene3D" id="3.30.300.30">
    <property type="match status" value="1"/>
</dbReference>
<dbReference type="InterPro" id="IPR025110">
    <property type="entry name" value="AMP-bd_C"/>
</dbReference>
<dbReference type="Pfam" id="PF00501">
    <property type="entry name" value="AMP-binding"/>
    <property type="match status" value="1"/>
</dbReference>
<organism evidence="6 7">
    <name type="scientific">Monascus purpureus</name>
    <name type="common">Red mold</name>
    <name type="synonym">Monascus anka</name>
    <dbReference type="NCBI Taxonomy" id="5098"/>
    <lineage>
        <taxon>Eukaryota</taxon>
        <taxon>Fungi</taxon>
        <taxon>Dikarya</taxon>
        <taxon>Ascomycota</taxon>
        <taxon>Pezizomycotina</taxon>
        <taxon>Eurotiomycetes</taxon>
        <taxon>Eurotiomycetidae</taxon>
        <taxon>Eurotiales</taxon>
        <taxon>Aspergillaceae</taxon>
        <taxon>Monascus</taxon>
    </lineage>
</organism>
<dbReference type="GO" id="GO:0019748">
    <property type="term" value="P:secondary metabolic process"/>
    <property type="evidence" value="ECO:0007669"/>
    <property type="project" value="TreeGrafter"/>
</dbReference>
<name>A0A507R3P9_MONPU</name>
<dbReference type="Proteomes" id="UP000319663">
    <property type="component" value="Unassembled WGS sequence"/>
</dbReference>
<gene>
    <name evidence="6" type="ORF">MPDQ_002812</name>
</gene>